<feature type="transmembrane region" description="Helical" evidence="1">
    <location>
        <begin position="47"/>
        <end position="65"/>
    </location>
</feature>
<evidence type="ECO:0000313" key="3">
    <source>
        <dbReference type="Proteomes" id="UP000515563"/>
    </source>
</evidence>
<protein>
    <submittedName>
        <fullName evidence="2">Uncharacterized protein</fullName>
    </submittedName>
</protein>
<dbReference type="KEGG" id="kqi:F1D05_35615"/>
<keyword evidence="1" id="KW-0812">Transmembrane</keyword>
<reference evidence="3" key="1">
    <citation type="submission" date="2019-09" db="EMBL/GenBank/DDBJ databases">
        <title>Antimicrobial potential of Antarctic Bacteria.</title>
        <authorList>
            <person name="Benaud N."/>
            <person name="Edwards R.J."/>
            <person name="Ferrari B.C."/>
        </authorList>
    </citation>
    <scope>NUCLEOTIDE SEQUENCE [LARGE SCALE GENOMIC DNA]</scope>
    <source>
        <strain evidence="3">SPB151</strain>
    </source>
</reference>
<gene>
    <name evidence="2" type="ORF">F1D05_35615</name>
</gene>
<keyword evidence="1" id="KW-0472">Membrane</keyword>
<evidence type="ECO:0000256" key="1">
    <source>
        <dbReference type="SAM" id="Phobius"/>
    </source>
</evidence>
<sequence>MNEHPGTIVFRPSFRGAARQLGLLGGLYVVLAVALCVSLSFWVFRPVFAVVAFIVIIAVSTWAFARTFRGQRSDGSAGRRAGPARALQGGELVRDHPRFRGRPGGPAAAGIMIAWPLIRP</sequence>
<feature type="transmembrane region" description="Helical" evidence="1">
    <location>
        <begin position="21"/>
        <end position="41"/>
    </location>
</feature>
<dbReference type="AlphaFoldDB" id="A0A7G6X7P6"/>
<reference evidence="2 3" key="2">
    <citation type="journal article" date="2020" name="Microbiol. Resour. Announc.">
        <title>Antarctic desert soil bacteria exhibit high novel natural product potential, evaluated through long-read genome sequencing and comparative genomics.</title>
        <authorList>
            <person name="Benaud N."/>
            <person name="Edwards R.J."/>
            <person name="Amos T.G."/>
            <person name="D'Agostino P.M."/>
            <person name="Gutierrez-Chavez C."/>
            <person name="Montgomery K."/>
            <person name="Nicetic I."/>
            <person name="Ferrari B.C."/>
        </authorList>
    </citation>
    <scope>NUCLEOTIDE SEQUENCE [LARGE SCALE GENOMIC DNA]</scope>
    <source>
        <strain evidence="2 3">SPB151</strain>
    </source>
</reference>
<dbReference type="EMBL" id="CP043661">
    <property type="protein sequence ID" value="QNE22261.1"/>
    <property type="molecule type" value="Genomic_DNA"/>
</dbReference>
<dbReference type="RefSeq" id="WP_185444673.1">
    <property type="nucleotide sequence ID" value="NZ_CP043661.1"/>
</dbReference>
<proteinExistence type="predicted"/>
<evidence type="ECO:0000313" key="2">
    <source>
        <dbReference type="EMBL" id="QNE22261.1"/>
    </source>
</evidence>
<keyword evidence="3" id="KW-1185">Reference proteome</keyword>
<keyword evidence="1" id="KW-1133">Transmembrane helix</keyword>
<accession>A0A7G6X7P6</accession>
<organism evidence="2 3">
    <name type="scientific">Kribbella qitaiheensis</name>
    <dbReference type="NCBI Taxonomy" id="1544730"/>
    <lineage>
        <taxon>Bacteria</taxon>
        <taxon>Bacillati</taxon>
        <taxon>Actinomycetota</taxon>
        <taxon>Actinomycetes</taxon>
        <taxon>Propionibacteriales</taxon>
        <taxon>Kribbellaceae</taxon>
        <taxon>Kribbella</taxon>
    </lineage>
</organism>
<dbReference type="Proteomes" id="UP000515563">
    <property type="component" value="Chromosome"/>
</dbReference>
<name>A0A7G6X7P6_9ACTN</name>